<feature type="region of interest" description="Disordered" evidence="1">
    <location>
        <begin position="1"/>
        <end position="28"/>
    </location>
</feature>
<evidence type="ECO:0000313" key="2">
    <source>
        <dbReference type="EMBL" id="UMM36924.1"/>
    </source>
</evidence>
<keyword evidence="3" id="KW-1185">Reference proteome</keyword>
<evidence type="ECO:0000256" key="1">
    <source>
        <dbReference type="SAM" id="MobiDB-lite"/>
    </source>
</evidence>
<dbReference type="EMBL" id="CP092624">
    <property type="protein sequence ID" value="UMM36924.1"/>
    <property type="molecule type" value="Genomic_DNA"/>
</dbReference>
<proteinExistence type="predicted"/>
<feature type="compositionally biased region" description="Polar residues" evidence="1">
    <location>
        <begin position="1"/>
        <end position="12"/>
    </location>
</feature>
<feature type="compositionally biased region" description="Low complexity" evidence="1">
    <location>
        <begin position="13"/>
        <end position="27"/>
    </location>
</feature>
<name>A0AAE9F6P1_CAEBR</name>
<dbReference type="Proteomes" id="UP000829354">
    <property type="component" value="Chromosome V"/>
</dbReference>
<dbReference type="AlphaFoldDB" id="A0AAE9F6P1"/>
<evidence type="ECO:0000313" key="3">
    <source>
        <dbReference type="Proteomes" id="UP000829354"/>
    </source>
</evidence>
<protein>
    <submittedName>
        <fullName evidence="2">Uncharacterized protein</fullName>
    </submittedName>
</protein>
<gene>
    <name evidence="2" type="ORF">L5515_008873</name>
</gene>
<accession>A0AAE9F6P1</accession>
<reference evidence="2 3" key="1">
    <citation type="submission" date="2022-04" db="EMBL/GenBank/DDBJ databases">
        <title>Chromosome-level reference genomes for two strains of Caenorhabditis briggsae: an improved platform for comparative genomics.</title>
        <authorList>
            <person name="Stevens L."/>
            <person name="Andersen E."/>
        </authorList>
    </citation>
    <scope>NUCLEOTIDE SEQUENCE [LARGE SCALE GENOMIC DNA]</scope>
    <source>
        <strain evidence="2">VX34</strain>
        <tissue evidence="2">Whole-organism</tissue>
    </source>
</reference>
<organism evidence="2 3">
    <name type="scientific">Caenorhabditis briggsae</name>
    <dbReference type="NCBI Taxonomy" id="6238"/>
    <lineage>
        <taxon>Eukaryota</taxon>
        <taxon>Metazoa</taxon>
        <taxon>Ecdysozoa</taxon>
        <taxon>Nematoda</taxon>
        <taxon>Chromadorea</taxon>
        <taxon>Rhabditida</taxon>
        <taxon>Rhabditina</taxon>
        <taxon>Rhabditomorpha</taxon>
        <taxon>Rhabditoidea</taxon>
        <taxon>Rhabditidae</taxon>
        <taxon>Peloderinae</taxon>
        <taxon>Caenorhabditis</taxon>
    </lineage>
</organism>
<sequence length="98" mass="10772">MKENMRNLSLTPTSKTSTTASRTISRTGRIRIKTTGVAEKAARRSGWRNFEDLEDIFQDGDKKDGNSDDRSDESAKFMVQNKKGNEVKVPGAVGCSGC</sequence>